<sequence length="251" mass="26809">MSASTCGISSRSPCRRSRNAPDVCRSTGIGTRSSPVVPCLLRRRTEMGTPKIQAVAFNCFDTLLRITAPTNPWRSLLAEASRTPGAQRLDPRREPIATIEEFAEACGVAFRSEWRADLDREIASIEPMTDTLAVLSTLRAAGFRLALASNLAPAYVEPALELLRDFIDTACLSCAPEIRAVKPEPAFYSALQRKIGLPAVEILMVGDSLVSDVQGARAAGMSALHLVPGATAPGPGQVRCLADVPKLLGPN</sequence>
<dbReference type="InterPro" id="IPR023214">
    <property type="entry name" value="HAD_sf"/>
</dbReference>
<evidence type="ECO:0000256" key="2">
    <source>
        <dbReference type="SAM" id="MobiDB-lite"/>
    </source>
</evidence>
<dbReference type="OrthoDB" id="9809962at2"/>
<organism evidence="3 4">
    <name type="scientific">Paracoccus limosus</name>
    <dbReference type="NCBI Taxonomy" id="913252"/>
    <lineage>
        <taxon>Bacteria</taxon>
        <taxon>Pseudomonadati</taxon>
        <taxon>Pseudomonadota</taxon>
        <taxon>Alphaproteobacteria</taxon>
        <taxon>Rhodobacterales</taxon>
        <taxon>Paracoccaceae</taxon>
        <taxon>Paracoccus</taxon>
    </lineage>
</organism>
<reference evidence="3 4" key="1">
    <citation type="submission" date="2019-11" db="EMBL/GenBank/DDBJ databases">
        <authorList>
            <person name="Dong K."/>
        </authorList>
    </citation>
    <scope>NUCLEOTIDE SEQUENCE [LARGE SCALE GENOMIC DNA]</scope>
    <source>
        <strain evidence="3 4">JCM 17370</strain>
    </source>
</reference>
<dbReference type="Pfam" id="PF00702">
    <property type="entry name" value="Hydrolase"/>
    <property type="match status" value="1"/>
</dbReference>
<dbReference type="InterPro" id="IPR006439">
    <property type="entry name" value="HAD-SF_hydro_IA"/>
</dbReference>
<feature type="region of interest" description="Disordered" evidence="2">
    <location>
        <begin position="1"/>
        <end position="27"/>
    </location>
</feature>
<feature type="compositionally biased region" description="Polar residues" evidence="2">
    <location>
        <begin position="1"/>
        <end position="12"/>
    </location>
</feature>
<dbReference type="PANTHER" id="PTHR43316">
    <property type="entry name" value="HYDROLASE, HALOACID DELAHOGENASE-RELATED"/>
    <property type="match status" value="1"/>
</dbReference>
<dbReference type="AlphaFoldDB" id="A0A844HBG2"/>
<dbReference type="SUPFAM" id="SSF56784">
    <property type="entry name" value="HAD-like"/>
    <property type="match status" value="1"/>
</dbReference>
<proteinExistence type="predicted"/>
<protein>
    <submittedName>
        <fullName evidence="3">HAD-IA family hydrolase</fullName>
    </submittedName>
</protein>
<dbReference type="GO" id="GO:0016787">
    <property type="term" value="F:hydrolase activity"/>
    <property type="evidence" value="ECO:0007669"/>
    <property type="project" value="UniProtKB-KW"/>
</dbReference>
<gene>
    <name evidence="3" type="ORF">GL279_18685</name>
</gene>
<dbReference type="Proteomes" id="UP000442533">
    <property type="component" value="Unassembled WGS sequence"/>
</dbReference>
<accession>A0A844HBG2</accession>
<dbReference type="NCBIfam" id="TIGR01549">
    <property type="entry name" value="HAD-SF-IA-v1"/>
    <property type="match status" value="1"/>
</dbReference>
<dbReference type="PRINTS" id="PR00413">
    <property type="entry name" value="HADHALOGNASE"/>
</dbReference>
<dbReference type="InterPro" id="IPR036412">
    <property type="entry name" value="HAD-like_sf"/>
</dbReference>
<dbReference type="InterPro" id="IPR051540">
    <property type="entry name" value="S-2-haloacid_dehalogenase"/>
</dbReference>
<dbReference type="Gene3D" id="3.40.50.1000">
    <property type="entry name" value="HAD superfamily/HAD-like"/>
    <property type="match status" value="1"/>
</dbReference>
<evidence type="ECO:0000313" key="3">
    <source>
        <dbReference type="EMBL" id="MTH36608.1"/>
    </source>
</evidence>
<name>A0A844HBG2_9RHOB</name>
<dbReference type="EMBL" id="WMIF01000051">
    <property type="protein sequence ID" value="MTH36608.1"/>
    <property type="molecule type" value="Genomic_DNA"/>
</dbReference>
<evidence type="ECO:0000313" key="4">
    <source>
        <dbReference type="Proteomes" id="UP000442533"/>
    </source>
</evidence>
<dbReference type="PANTHER" id="PTHR43316:SF3">
    <property type="entry name" value="HALOACID DEHALOGENASE, TYPE II (AFU_ORTHOLOGUE AFUA_2G07750)-RELATED"/>
    <property type="match status" value="1"/>
</dbReference>
<keyword evidence="1 3" id="KW-0378">Hydrolase</keyword>
<keyword evidence="4" id="KW-1185">Reference proteome</keyword>
<comment type="caution">
    <text evidence="3">The sequence shown here is derived from an EMBL/GenBank/DDBJ whole genome shotgun (WGS) entry which is preliminary data.</text>
</comment>
<evidence type="ECO:0000256" key="1">
    <source>
        <dbReference type="ARBA" id="ARBA00022801"/>
    </source>
</evidence>